<name>A0ABT1CUY3_9HYPH</name>
<reference evidence="2 3" key="1">
    <citation type="submission" date="2020-01" db="EMBL/GenBank/DDBJ databases">
        <title>Genomes of bacteria type strains.</title>
        <authorList>
            <person name="Chen J."/>
            <person name="Zhu S."/>
            <person name="Yang J."/>
        </authorList>
    </citation>
    <scope>NUCLEOTIDE SEQUENCE [LARGE SCALE GENOMIC DNA]</scope>
    <source>
        <strain evidence="2 3">DSM 16655</strain>
    </source>
</reference>
<keyword evidence="3" id="KW-1185">Reference proteome</keyword>
<gene>
    <name evidence="2" type="ORF">GTW23_17660</name>
</gene>
<feature type="compositionally biased region" description="Low complexity" evidence="1">
    <location>
        <begin position="15"/>
        <end position="33"/>
    </location>
</feature>
<evidence type="ECO:0000313" key="2">
    <source>
        <dbReference type="EMBL" id="MCO6410014.1"/>
    </source>
</evidence>
<evidence type="ECO:0000256" key="1">
    <source>
        <dbReference type="SAM" id="MobiDB-lite"/>
    </source>
</evidence>
<feature type="compositionally biased region" description="Basic and acidic residues" evidence="1">
    <location>
        <begin position="1"/>
        <end position="14"/>
    </location>
</feature>
<dbReference type="Proteomes" id="UP001320715">
    <property type="component" value="Unassembled WGS sequence"/>
</dbReference>
<dbReference type="RefSeq" id="WP_252916751.1">
    <property type="nucleotide sequence ID" value="NZ_JAAAML010000003.1"/>
</dbReference>
<proteinExistence type="predicted"/>
<evidence type="ECO:0000313" key="3">
    <source>
        <dbReference type="Proteomes" id="UP001320715"/>
    </source>
</evidence>
<feature type="region of interest" description="Disordered" evidence="1">
    <location>
        <begin position="1"/>
        <end position="51"/>
    </location>
</feature>
<protein>
    <submittedName>
        <fullName evidence="2">Uncharacterized protein</fullName>
    </submittedName>
</protein>
<dbReference type="EMBL" id="JAAAML010000003">
    <property type="protein sequence ID" value="MCO6410014.1"/>
    <property type="molecule type" value="Genomic_DNA"/>
</dbReference>
<accession>A0ABT1CUY3</accession>
<organism evidence="2 3">
    <name type="scientific">Hoeflea alexandrii</name>
    <dbReference type="NCBI Taxonomy" id="288436"/>
    <lineage>
        <taxon>Bacteria</taxon>
        <taxon>Pseudomonadati</taxon>
        <taxon>Pseudomonadota</taxon>
        <taxon>Alphaproteobacteria</taxon>
        <taxon>Hyphomicrobiales</taxon>
        <taxon>Rhizobiaceae</taxon>
        <taxon>Hoeflea</taxon>
    </lineage>
</organism>
<sequence>MIRFRAEPPAEKPAENATAKPQKPATKTKTAKSAAKEDLLDLAAESQDDKD</sequence>
<comment type="caution">
    <text evidence="2">The sequence shown here is derived from an EMBL/GenBank/DDBJ whole genome shotgun (WGS) entry which is preliminary data.</text>
</comment>